<evidence type="ECO:0000256" key="1">
    <source>
        <dbReference type="SAM" id="SignalP"/>
    </source>
</evidence>
<dbReference type="GeneID" id="63819126"/>
<reference evidence="3 4" key="1">
    <citation type="journal article" date="2016" name="Mol. Biol. Evol.">
        <title>Comparative Genomics of Early-Diverging Mushroom-Forming Fungi Provides Insights into the Origins of Lignocellulose Decay Capabilities.</title>
        <authorList>
            <person name="Nagy L.G."/>
            <person name="Riley R."/>
            <person name="Tritt A."/>
            <person name="Adam C."/>
            <person name="Daum C."/>
            <person name="Floudas D."/>
            <person name="Sun H."/>
            <person name="Yadav J.S."/>
            <person name="Pangilinan J."/>
            <person name="Larsson K.H."/>
            <person name="Matsuura K."/>
            <person name="Barry K."/>
            <person name="Labutti K."/>
            <person name="Kuo R."/>
            <person name="Ohm R.A."/>
            <person name="Bhattacharya S.S."/>
            <person name="Shirouzu T."/>
            <person name="Yoshinaga Y."/>
            <person name="Martin F.M."/>
            <person name="Grigoriev I.V."/>
            <person name="Hibbett D.S."/>
        </authorList>
    </citation>
    <scope>NUCLEOTIDE SEQUENCE [LARGE SCALE GENOMIC DNA]</scope>
    <source>
        <strain evidence="3 4">93-53</strain>
    </source>
</reference>
<protein>
    <recommendedName>
        <fullName evidence="2">Glutaminase A N-terminal domain-containing protein</fullName>
    </recommendedName>
</protein>
<dbReference type="RefSeq" id="XP_040768403.1">
    <property type="nucleotide sequence ID" value="XM_040902095.1"/>
</dbReference>
<dbReference type="AlphaFoldDB" id="A0A165GQE7"/>
<dbReference type="InterPro" id="IPR052743">
    <property type="entry name" value="Glutaminase_GtaA"/>
</dbReference>
<gene>
    <name evidence="3" type="ORF">LAESUDRAFT_343786</name>
</gene>
<dbReference type="InParanoid" id="A0A165GQE7"/>
<dbReference type="STRING" id="1314785.A0A165GQE7"/>
<feature type="domain" description="Glutaminase A N-terminal" evidence="2">
    <location>
        <begin position="107"/>
        <end position="253"/>
    </location>
</feature>
<feature type="signal peptide" evidence="1">
    <location>
        <begin position="1"/>
        <end position="24"/>
    </location>
</feature>
<evidence type="ECO:0000259" key="2">
    <source>
        <dbReference type="Pfam" id="PF17168"/>
    </source>
</evidence>
<proteinExistence type="predicted"/>
<accession>A0A165GQE7</accession>
<dbReference type="InterPro" id="IPR033433">
    <property type="entry name" value="GtaA_N"/>
</dbReference>
<evidence type="ECO:0000313" key="4">
    <source>
        <dbReference type="Proteomes" id="UP000076871"/>
    </source>
</evidence>
<dbReference type="PANTHER" id="PTHR31987">
    <property type="entry name" value="GLUTAMINASE A-RELATED"/>
    <property type="match status" value="1"/>
</dbReference>
<feature type="chain" id="PRO_5007858310" description="Glutaminase A N-terminal domain-containing protein" evidence="1">
    <location>
        <begin position="25"/>
        <end position="254"/>
    </location>
</feature>
<keyword evidence="4" id="KW-1185">Reference proteome</keyword>
<dbReference type="EMBL" id="KV427608">
    <property type="protein sequence ID" value="KZT10663.1"/>
    <property type="molecule type" value="Genomic_DNA"/>
</dbReference>
<dbReference type="Pfam" id="PF17168">
    <property type="entry name" value="DUF5127"/>
    <property type="match status" value="1"/>
</dbReference>
<sequence>MLRGFPSLFLLLFSLIVAHECALSAETFWPAAVPLAVRSPYFSAWQSTTNGTDVTDEWPTFWDVSGSTNNILGWAGHVRIDGDTYRWLGGFPGPTATTLTSIQVTPTRTIYSVRAGPMNLNITFLTPIEPSDWVRQSIPFSYLVLEAQSNDGEAHDVQVYSDISAEWLSGNRSAVVQWSTTPTPQVIYHTAELESPSSFTEINDQASDGRVYYAMAASSTVTYQTGQDVVCRGQFSNNGYLENSADPDFRAISE</sequence>
<dbReference type="PANTHER" id="PTHR31987:SF1">
    <property type="entry name" value="GLUTAMINASE A"/>
    <property type="match status" value="1"/>
</dbReference>
<dbReference type="OrthoDB" id="2800273at2759"/>
<organism evidence="3 4">
    <name type="scientific">Laetiporus sulphureus 93-53</name>
    <dbReference type="NCBI Taxonomy" id="1314785"/>
    <lineage>
        <taxon>Eukaryota</taxon>
        <taxon>Fungi</taxon>
        <taxon>Dikarya</taxon>
        <taxon>Basidiomycota</taxon>
        <taxon>Agaricomycotina</taxon>
        <taxon>Agaricomycetes</taxon>
        <taxon>Polyporales</taxon>
        <taxon>Laetiporus</taxon>
    </lineage>
</organism>
<name>A0A165GQE7_9APHY</name>
<dbReference type="Proteomes" id="UP000076871">
    <property type="component" value="Unassembled WGS sequence"/>
</dbReference>
<evidence type="ECO:0000313" key="3">
    <source>
        <dbReference type="EMBL" id="KZT10663.1"/>
    </source>
</evidence>
<keyword evidence="1" id="KW-0732">Signal</keyword>